<keyword evidence="1" id="KW-0732">Signal</keyword>
<dbReference type="EMBL" id="OFTH01000029">
    <property type="protein sequence ID" value="SOZ63698.1"/>
    <property type="molecule type" value="Genomic_DNA"/>
</dbReference>
<dbReference type="Proteomes" id="UP000256952">
    <property type="component" value="Chromosome CBM2613_a"/>
</dbReference>
<gene>
    <name evidence="2" type="ORF">CBM2613_A50036</name>
</gene>
<name>A0A375E4J7_9BURK</name>
<proteinExistence type="predicted"/>
<accession>A0A375E4J7</accession>
<dbReference type="AlphaFoldDB" id="A0A375E4J7"/>
<evidence type="ECO:0000256" key="1">
    <source>
        <dbReference type="SAM" id="SignalP"/>
    </source>
</evidence>
<organism evidence="2">
    <name type="scientific">Cupriavidus taiwanensis</name>
    <dbReference type="NCBI Taxonomy" id="164546"/>
    <lineage>
        <taxon>Bacteria</taxon>
        <taxon>Pseudomonadati</taxon>
        <taxon>Pseudomonadota</taxon>
        <taxon>Betaproteobacteria</taxon>
        <taxon>Burkholderiales</taxon>
        <taxon>Burkholderiaceae</taxon>
        <taxon>Cupriavidus</taxon>
    </lineage>
</organism>
<feature type="chain" id="PRO_5016705442" evidence="1">
    <location>
        <begin position="21"/>
        <end position="128"/>
    </location>
</feature>
<sequence length="128" mass="13062">MAGGRCAGLAAATPATPAMAANSTPAASQCRRVLAVAVRARREAGMAVRGAAQVGQAARQALASRFRDNTGFRAPATALARAVPSLCFHPVFHASRAAPAEPCCRAPLVPDMLCRAARAGPVRLFAAL</sequence>
<protein>
    <submittedName>
        <fullName evidence="2">Uncharacterized protein</fullName>
    </submittedName>
</protein>
<reference evidence="2" key="1">
    <citation type="submission" date="2018-01" db="EMBL/GenBank/DDBJ databases">
        <authorList>
            <person name="Clerissi C."/>
        </authorList>
    </citation>
    <scope>NUCLEOTIDE SEQUENCE</scope>
    <source>
        <strain evidence="2">Cupriavidus taiwanensis STM 8556</strain>
    </source>
</reference>
<comment type="caution">
    <text evidence="2">The sequence shown here is derived from an EMBL/GenBank/DDBJ whole genome shotgun (WGS) entry which is preliminary data.</text>
</comment>
<evidence type="ECO:0000313" key="2">
    <source>
        <dbReference type="EMBL" id="SOZ63698.1"/>
    </source>
</evidence>
<feature type="signal peptide" evidence="1">
    <location>
        <begin position="1"/>
        <end position="20"/>
    </location>
</feature>